<comment type="caution">
    <text evidence="4">The sequence shown here is derived from an EMBL/GenBank/DDBJ whole genome shotgun (WGS) entry which is preliminary data.</text>
</comment>
<proteinExistence type="predicted"/>
<dbReference type="GO" id="GO:0016020">
    <property type="term" value="C:membrane"/>
    <property type="evidence" value="ECO:0007669"/>
    <property type="project" value="TreeGrafter"/>
</dbReference>
<evidence type="ECO:0000313" key="4">
    <source>
        <dbReference type="EMBL" id="SIT50100.1"/>
    </source>
</evidence>
<feature type="transmembrane region" description="Helical" evidence="1">
    <location>
        <begin position="349"/>
        <end position="368"/>
    </location>
</feature>
<keyword evidence="1" id="KW-1133">Transmembrane helix</keyword>
<protein>
    <recommendedName>
        <fullName evidence="6">Acyltransferase</fullName>
    </recommendedName>
</protein>
<accession>A0A1N7SS06</accession>
<name>A0A1N7SS06_9BURK</name>
<dbReference type="AlphaFoldDB" id="A0A1N7SS06"/>
<organism evidence="4 5">
    <name type="scientific">Paraburkholderia piptadeniae</name>
    <dbReference type="NCBI Taxonomy" id="1701573"/>
    <lineage>
        <taxon>Bacteria</taxon>
        <taxon>Pseudomonadati</taxon>
        <taxon>Pseudomonadota</taxon>
        <taxon>Betaproteobacteria</taxon>
        <taxon>Burkholderiales</taxon>
        <taxon>Burkholderiaceae</taxon>
        <taxon>Paraburkholderia</taxon>
    </lineage>
</organism>
<dbReference type="OrthoDB" id="9814807at2"/>
<dbReference type="PANTHER" id="PTHR23028:SF53">
    <property type="entry name" value="ACYL_TRANSF_3 DOMAIN-CONTAINING PROTEIN"/>
    <property type="match status" value="1"/>
</dbReference>
<feature type="transmembrane region" description="Helical" evidence="1">
    <location>
        <begin position="281"/>
        <end position="298"/>
    </location>
</feature>
<dbReference type="PANTHER" id="PTHR23028">
    <property type="entry name" value="ACETYLTRANSFERASE"/>
    <property type="match status" value="1"/>
</dbReference>
<gene>
    <name evidence="4" type="ORF">BN2476_750043</name>
</gene>
<sequence length="669" mass="73973">MNHPPRHLSPHYRSDIDGLRAVAVLSVALAHAGFSSFAGGFTGVDVFFTISGFVVTTSILGDLRTGTFSFPGFYARRAKRLAPALFLVLAATFAFSILFSFPDDSFHLAKNILAVATMTSNIYLSKQTGYFDAKAADQPLLHTWSLSVEEQFYVVLPLLLFWLNRKARRWMLPALAVLTVASFLSALAAARVPTAGSYYFAQYRAFEFLVGVLLAIREHQKEPQKSRLFDVVFLAGLLIILAEVLGISTTSHFPGIGAIGPCGGTLLVIYAGRRSLALHRLLANEGAVFIGRVSYPFYLWHWPVYFALRRLDLDSTTGYAVAITVAFALSVLTYLYVEGAVRRTSMPTGRALVGFLLLPLLVSGALAGTGKLTDGFLFAYPTKIREDVRWSGDALFDMPRGKKCWSHVEITDEATCTLGDVGASDKAVLWGDSHAYHLVYFFDRLGKAERMAIHDVALTLCPPIENEPPKPGDMTYLEDHLKCVDHDKAVLAYLIARPEIKTVFMAAAWQNYLNQSTDSNAGPNGHGFLPGQLERELASTIVKLSAAGKHVVLMNDVPMIPMGLINCDFNNDLLFPVSRHVCQFDASIAREQHAPIQAMLERLRNAHPQIDIMHTYDVPCTASVCSLNFDGLPIYRFDDYHHLSAAGSSLLFPKYMERHPQELKQVLSR</sequence>
<dbReference type="GO" id="GO:0016747">
    <property type="term" value="F:acyltransferase activity, transferring groups other than amino-acyl groups"/>
    <property type="evidence" value="ECO:0007669"/>
    <property type="project" value="InterPro"/>
</dbReference>
<feature type="domain" description="Acyltransferase 3" evidence="2">
    <location>
        <begin position="15"/>
        <end position="334"/>
    </location>
</feature>
<feature type="transmembrane region" description="Helical" evidence="1">
    <location>
        <begin position="318"/>
        <end position="337"/>
    </location>
</feature>
<keyword evidence="1" id="KW-0812">Transmembrane</keyword>
<feature type="transmembrane region" description="Helical" evidence="1">
    <location>
        <begin position="84"/>
        <end position="101"/>
    </location>
</feature>
<keyword evidence="5" id="KW-1185">Reference proteome</keyword>
<reference evidence="4" key="1">
    <citation type="submission" date="2016-12" db="EMBL/GenBank/DDBJ databases">
        <authorList>
            <person name="Moulin L."/>
        </authorList>
    </citation>
    <scope>NUCLEOTIDE SEQUENCE [LARGE SCALE GENOMIC DNA]</scope>
    <source>
        <strain evidence="4">STM 7183</strain>
    </source>
</reference>
<dbReference type="InterPro" id="IPR002656">
    <property type="entry name" value="Acyl_transf_3_dom"/>
</dbReference>
<feature type="transmembrane region" description="Helical" evidence="1">
    <location>
        <begin position="196"/>
        <end position="216"/>
    </location>
</feature>
<keyword evidence="1" id="KW-0472">Membrane</keyword>
<dbReference type="EMBL" id="CYGY02000075">
    <property type="protein sequence ID" value="SIT50100.1"/>
    <property type="molecule type" value="Genomic_DNA"/>
</dbReference>
<dbReference type="Pfam" id="PF01757">
    <property type="entry name" value="Acyl_transf_3"/>
    <property type="match status" value="1"/>
</dbReference>
<feature type="transmembrane region" description="Helical" evidence="1">
    <location>
        <begin position="21"/>
        <end position="40"/>
    </location>
</feature>
<feature type="transmembrane region" description="Helical" evidence="1">
    <location>
        <begin position="170"/>
        <end position="190"/>
    </location>
</feature>
<dbReference type="Proteomes" id="UP000195569">
    <property type="component" value="Unassembled WGS sequence"/>
</dbReference>
<evidence type="ECO:0000256" key="1">
    <source>
        <dbReference type="SAM" id="Phobius"/>
    </source>
</evidence>
<evidence type="ECO:0000313" key="5">
    <source>
        <dbReference type="Proteomes" id="UP000195569"/>
    </source>
</evidence>
<feature type="transmembrane region" description="Helical" evidence="1">
    <location>
        <begin position="253"/>
        <end position="272"/>
    </location>
</feature>
<evidence type="ECO:0000259" key="3">
    <source>
        <dbReference type="Pfam" id="PF19040"/>
    </source>
</evidence>
<dbReference type="InterPro" id="IPR043968">
    <property type="entry name" value="SGNH"/>
</dbReference>
<feature type="transmembrane region" description="Helical" evidence="1">
    <location>
        <begin position="144"/>
        <end position="163"/>
    </location>
</feature>
<evidence type="ECO:0008006" key="6">
    <source>
        <dbReference type="Google" id="ProtNLM"/>
    </source>
</evidence>
<feature type="transmembrane region" description="Helical" evidence="1">
    <location>
        <begin position="228"/>
        <end position="247"/>
    </location>
</feature>
<dbReference type="InterPro" id="IPR050879">
    <property type="entry name" value="Acyltransferase_3"/>
</dbReference>
<dbReference type="Pfam" id="PF19040">
    <property type="entry name" value="SGNH"/>
    <property type="match status" value="1"/>
</dbReference>
<feature type="domain" description="SGNH" evidence="3">
    <location>
        <begin position="412"/>
        <end position="655"/>
    </location>
</feature>
<evidence type="ECO:0000259" key="2">
    <source>
        <dbReference type="Pfam" id="PF01757"/>
    </source>
</evidence>
<dbReference type="RefSeq" id="WP_087738849.1">
    <property type="nucleotide sequence ID" value="NZ_CYGY02000075.1"/>
</dbReference>
<dbReference type="GO" id="GO:0009103">
    <property type="term" value="P:lipopolysaccharide biosynthetic process"/>
    <property type="evidence" value="ECO:0007669"/>
    <property type="project" value="TreeGrafter"/>
</dbReference>